<feature type="region of interest" description="Disordered" evidence="1">
    <location>
        <begin position="118"/>
        <end position="189"/>
    </location>
</feature>
<dbReference type="EnsemblMetazoa" id="AMAM004396-RA">
    <property type="protein sequence ID" value="AMAM004396-PA"/>
    <property type="gene ID" value="AMAM004396"/>
</dbReference>
<dbReference type="InterPro" id="IPR012340">
    <property type="entry name" value="NA-bd_OB-fold"/>
</dbReference>
<reference evidence="4" key="1">
    <citation type="submission" date="2013-09" db="EMBL/GenBank/DDBJ databases">
        <title>The Genome Sequence of Anopheles maculatus species B.</title>
        <authorList>
            <consortium name="The Broad Institute Genomics Platform"/>
            <person name="Neafsey D.E."/>
            <person name="Besansky N."/>
            <person name="Howell P."/>
            <person name="Walton C."/>
            <person name="Young S.K."/>
            <person name="Zeng Q."/>
            <person name="Gargeya S."/>
            <person name="Fitzgerald M."/>
            <person name="Haas B."/>
            <person name="Abouelleil A."/>
            <person name="Allen A.W."/>
            <person name="Alvarado L."/>
            <person name="Arachchi H.M."/>
            <person name="Berlin A.M."/>
            <person name="Chapman S.B."/>
            <person name="Gainer-Dewar J."/>
            <person name="Goldberg J."/>
            <person name="Griggs A."/>
            <person name="Gujja S."/>
            <person name="Hansen M."/>
            <person name="Howarth C."/>
            <person name="Imamovic A."/>
            <person name="Ireland A."/>
            <person name="Larimer J."/>
            <person name="McCowan C."/>
            <person name="Murphy C."/>
            <person name="Pearson M."/>
            <person name="Poon T.W."/>
            <person name="Priest M."/>
            <person name="Roberts A."/>
            <person name="Saif S."/>
            <person name="Shea T."/>
            <person name="Sisk P."/>
            <person name="Sykes S."/>
            <person name="Wortman J."/>
            <person name="Nusbaum C."/>
            <person name="Birren B."/>
        </authorList>
    </citation>
    <scope>NUCLEOTIDE SEQUENCE [LARGE SCALE GENOMIC DNA]</scope>
    <source>
        <strain evidence="4">maculatus3</strain>
    </source>
</reference>
<dbReference type="GO" id="GO:0005634">
    <property type="term" value="C:nucleus"/>
    <property type="evidence" value="ECO:0007669"/>
    <property type="project" value="InterPro"/>
</dbReference>
<dbReference type="SUPFAM" id="SSF50249">
    <property type="entry name" value="Nucleic acid-binding proteins"/>
    <property type="match status" value="1"/>
</dbReference>
<accession>A0A182SD56</accession>
<name>A0A182SD56_9DIPT</name>
<evidence type="ECO:0000256" key="1">
    <source>
        <dbReference type="SAM" id="MobiDB-lite"/>
    </source>
</evidence>
<dbReference type="Gene3D" id="2.40.50.140">
    <property type="entry name" value="Nucleic acid-binding proteins"/>
    <property type="match status" value="1"/>
</dbReference>
<evidence type="ECO:0000313" key="4">
    <source>
        <dbReference type="Proteomes" id="UP000075901"/>
    </source>
</evidence>
<organism evidence="3 4">
    <name type="scientific">Anopheles maculatus</name>
    <dbReference type="NCBI Taxonomy" id="74869"/>
    <lineage>
        <taxon>Eukaryota</taxon>
        <taxon>Metazoa</taxon>
        <taxon>Ecdysozoa</taxon>
        <taxon>Arthropoda</taxon>
        <taxon>Hexapoda</taxon>
        <taxon>Insecta</taxon>
        <taxon>Pterygota</taxon>
        <taxon>Neoptera</taxon>
        <taxon>Endopterygota</taxon>
        <taxon>Diptera</taxon>
        <taxon>Nematocera</taxon>
        <taxon>Culicoidea</taxon>
        <taxon>Culicidae</taxon>
        <taxon>Anophelinae</taxon>
        <taxon>Anopheles</taxon>
        <taxon>Anopheles maculatus group</taxon>
    </lineage>
</organism>
<dbReference type="VEuPathDB" id="VectorBase:AMAM004396"/>
<dbReference type="Pfam" id="PF04057">
    <property type="entry name" value="Rep-A_N"/>
    <property type="match status" value="1"/>
</dbReference>
<dbReference type="GO" id="GO:0006260">
    <property type="term" value="P:DNA replication"/>
    <property type="evidence" value="ECO:0007669"/>
    <property type="project" value="InterPro"/>
</dbReference>
<feature type="compositionally biased region" description="Polar residues" evidence="1">
    <location>
        <begin position="177"/>
        <end position="189"/>
    </location>
</feature>
<protein>
    <recommendedName>
        <fullName evidence="2">Replication factor-A protein 1 N-terminal domain-containing protein</fullName>
    </recommendedName>
</protein>
<proteinExistence type="predicted"/>
<dbReference type="Proteomes" id="UP000075901">
    <property type="component" value="Unassembled WGS sequence"/>
</dbReference>
<feature type="compositionally biased region" description="Polar residues" evidence="1">
    <location>
        <begin position="147"/>
        <end position="158"/>
    </location>
</feature>
<dbReference type="FunFam" id="2.40.50.140:FF:000117">
    <property type="entry name" value="Replication protein A subunit"/>
    <property type="match status" value="1"/>
</dbReference>
<feature type="domain" description="Replication factor-A protein 1 N-terminal" evidence="2">
    <location>
        <begin position="6"/>
        <end position="109"/>
    </location>
</feature>
<feature type="compositionally biased region" description="Low complexity" evidence="1">
    <location>
        <begin position="128"/>
        <end position="141"/>
    </location>
</feature>
<dbReference type="InterPro" id="IPR007199">
    <property type="entry name" value="Rep_factor-A_N"/>
</dbReference>
<dbReference type="GO" id="GO:0003677">
    <property type="term" value="F:DNA binding"/>
    <property type="evidence" value="ECO:0007669"/>
    <property type="project" value="InterPro"/>
</dbReference>
<evidence type="ECO:0000313" key="3">
    <source>
        <dbReference type="EnsemblMetazoa" id="AMAM004396-PA"/>
    </source>
</evidence>
<dbReference type="AlphaFoldDB" id="A0A182SD56"/>
<sequence length="189" mass="20125">MSSHELTVGFLAEVMQGNELPNPVVQILGSKRIAGSGEQSERFRLLISDGKSLYSFAMLATQLNDLQKQDKLPQYTIIRIDRYTTSVVNRNEKGEKRVLIIVELTVLKEGSLVGEKIGDPQAIADTPSQSAASGGSSMGASRPMDTNGGTISNGSTFTSANRSMSASANSASISDSLTHPISSLSPYQN</sequence>
<dbReference type="CDD" id="cd04477">
    <property type="entry name" value="RPA1N"/>
    <property type="match status" value="1"/>
</dbReference>
<keyword evidence="4" id="KW-1185">Reference proteome</keyword>
<feature type="compositionally biased region" description="Low complexity" evidence="1">
    <location>
        <begin position="159"/>
        <end position="176"/>
    </location>
</feature>
<evidence type="ECO:0000259" key="2">
    <source>
        <dbReference type="Pfam" id="PF04057"/>
    </source>
</evidence>
<reference evidence="3" key="2">
    <citation type="submission" date="2020-05" db="UniProtKB">
        <authorList>
            <consortium name="EnsemblMetazoa"/>
        </authorList>
    </citation>
    <scope>IDENTIFICATION</scope>
    <source>
        <strain evidence="3">maculatus3</strain>
    </source>
</reference>